<dbReference type="EMBL" id="UZAF01017571">
    <property type="protein sequence ID" value="VDO42885.1"/>
    <property type="molecule type" value="Genomic_DNA"/>
</dbReference>
<accession>A0A0N4WK63</accession>
<keyword evidence="3" id="KW-1185">Reference proteome</keyword>
<gene>
    <name evidence="2" type="ORF">HPLM_LOCUS11440</name>
</gene>
<evidence type="ECO:0000313" key="2">
    <source>
        <dbReference type="EMBL" id="VDO42885.1"/>
    </source>
</evidence>
<proteinExistence type="predicted"/>
<evidence type="ECO:0000313" key="3">
    <source>
        <dbReference type="Proteomes" id="UP000268014"/>
    </source>
</evidence>
<evidence type="ECO:0000313" key="4">
    <source>
        <dbReference type="WBParaSite" id="HPLM_0001144801-mRNA-1"/>
    </source>
</evidence>
<evidence type="ECO:0000256" key="1">
    <source>
        <dbReference type="SAM" id="MobiDB-lite"/>
    </source>
</evidence>
<dbReference type="AlphaFoldDB" id="A0A0N4WK63"/>
<feature type="compositionally biased region" description="Polar residues" evidence="1">
    <location>
        <begin position="19"/>
        <end position="28"/>
    </location>
</feature>
<protein>
    <submittedName>
        <fullName evidence="4">Transposase</fullName>
    </submittedName>
</protein>
<feature type="region of interest" description="Disordered" evidence="1">
    <location>
        <begin position="1"/>
        <end position="34"/>
    </location>
</feature>
<name>A0A0N4WK63_HAEPC</name>
<dbReference type="OrthoDB" id="5888112at2759"/>
<dbReference type="OMA" id="CLWGADL"/>
<organism evidence="4">
    <name type="scientific">Haemonchus placei</name>
    <name type="common">Barber's pole worm</name>
    <dbReference type="NCBI Taxonomy" id="6290"/>
    <lineage>
        <taxon>Eukaryota</taxon>
        <taxon>Metazoa</taxon>
        <taxon>Ecdysozoa</taxon>
        <taxon>Nematoda</taxon>
        <taxon>Chromadorea</taxon>
        <taxon>Rhabditida</taxon>
        <taxon>Rhabditina</taxon>
        <taxon>Rhabditomorpha</taxon>
        <taxon>Strongyloidea</taxon>
        <taxon>Trichostrongylidae</taxon>
        <taxon>Haemonchus</taxon>
    </lineage>
</organism>
<reference evidence="4" key="1">
    <citation type="submission" date="2017-02" db="UniProtKB">
        <authorList>
            <consortium name="WormBaseParasite"/>
        </authorList>
    </citation>
    <scope>IDENTIFICATION</scope>
</reference>
<sequence length="107" mass="11802">MFETASAVTSEGAFETESTETTHPTAQGNGYGCDGLPARRIRRARMEHAQEEEHIKELLRIPFVSDDMGAAISACLWGADLQDSVRVVEIHPSSLKGQLLGNRLYDR</sequence>
<dbReference type="Proteomes" id="UP000268014">
    <property type="component" value="Unassembled WGS sequence"/>
</dbReference>
<reference evidence="2 3" key="2">
    <citation type="submission" date="2018-11" db="EMBL/GenBank/DDBJ databases">
        <authorList>
            <consortium name="Pathogen Informatics"/>
        </authorList>
    </citation>
    <scope>NUCLEOTIDE SEQUENCE [LARGE SCALE GENOMIC DNA]</scope>
    <source>
        <strain evidence="2 3">MHpl1</strain>
    </source>
</reference>
<dbReference type="WBParaSite" id="HPLM_0001144801-mRNA-1">
    <property type="protein sequence ID" value="HPLM_0001144801-mRNA-1"/>
    <property type="gene ID" value="HPLM_0001144801"/>
</dbReference>